<evidence type="ECO:0000256" key="10">
    <source>
        <dbReference type="ARBA" id="ARBA00023004"/>
    </source>
</evidence>
<keyword evidence="3" id="KW-0813">Transport</keyword>
<comment type="similarity">
    <text evidence="12">Belongs to the cytochrome b561 family.</text>
</comment>
<feature type="domain" description="Cytochrome b561 bacterial/Ni-hydrogenase" evidence="14">
    <location>
        <begin position="8"/>
        <end position="178"/>
    </location>
</feature>
<feature type="transmembrane region" description="Helical" evidence="13">
    <location>
        <begin position="144"/>
        <end position="162"/>
    </location>
</feature>
<evidence type="ECO:0000256" key="12">
    <source>
        <dbReference type="ARBA" id="ARBA00037975"/>
    </source>
</evidence>
<evidence type="ECO:0000313" key="16">
    <source>
        <dbReference type="Proteomes" id="UP000268016"/>
    </source>
</evidence>
<dbReference type="PANTHER" id="PTHR30529">
    <property type="entry name" value="CYTOCHROME B561"/>
    <property type="match status" value="1"/>
</dbReference>
<evidence type="ECO:0000313" key="15">
    <source>
        <dbReference type="EMBL" id="ROT98134.1"/>
    </source>
</evidence>
<keyword evidence="5" id="KW-0349">Heme</keyword>
<evidence type="ECO:0000256" key="11">
    <source>
        <dbReference type="ARBA" id="ARBA00023136"/>
    </source>
</evidence>
<evidence type="ECO:0000256" key="4">
    <source>
        <dbReference type="ARBA" id="ARBA00022475"/>
    </source>
</evidence>
<dbReference type="OrthoDB" id="8156287at2"/>
<name>A0A3N2QSH6_9RHOB</name>
<dbReference type="Gene3D" id="1.20.950.20">
    <property type="entry name" value="Transmembrane di-heme cytochromes, Chain C"/>
    <property type="match status" value="1"/>
</dbReference>
<dbReference type="GO" id="GO:0005886">
    <property type="term" value="C:plasma membrane"/>
    <property type="evidence" value="ECO:0007669"/>
    <property type="project" value="UniProtKB-SubCell"/>
</dbReference>
<evidence type="ECO:0000259" key="14">
    <source>
        <dbReference type="Pfam" id="PF01292"/>
    </source>
</evidence>
<dbReference type="AlphaFoldDB" id="A0A3N2QSH6"/>
<keyword evidence="8" id="KW-0249">Electron transport</keyword>
<dbReference type="GO" id="GO:0022904">
    <property type="term" value="P:respiratory electron transport chain"/>
    <property type="evidence" value="ECO:0007669"/>
    <property type="project" value="InterPro"/>
</dbReference>
<organism evidence="15 16">
    <name type="scientific">Histidinibacterium lentulum</name>
    <dbReference type="NCBI Taxonomy" id="2480588"/>
    <lineage>
        <taxon>Bacteria</taxon>
        <taxon>Pseudomonadati</taxon>
        <taxon>Pseudomonadota</taxon>
        <taxon>Alphaproteobacteria</taxon>
        <taxon>Rhodobacterales</taxon>
        <taxon>Paracoccaceae</taxon>
        <taxon>Histidinibacterium</taxon>
    </lineage>
</organism>
<evidence type="ECO:0000256" key="8">
    <source>
        <dbReference type="ARBA" id="ARBA00022982"/>
    </source>
</evidence>
<feature type="transmembrane region" description="Helical" evidence="13">
    <location>
        <begin position="87"/>
        <end position="108"/>
    </location>
</feature>
<keyword evidence="16" id="KW-1185">Reference proteome</keyword>
<proteinExistence type="inferred from homology"/>
<keyword evidence="11 13" id="KW-0472">Membrane</keyword>
<dbReference type="EMBL" id="RDRB01000010">
    <property type="protein sequence ID" value="ROT98134.1"/>
    <property type="molecule type" value="Genomic_DNA"/>
</dbReference>
<dbReference type="PANTHER" id="PTHR30529:SF1">
    <property type="entry name" value="CYTOCHROME B561 HOMOLOG 2"/>
    <property type="match status" value="1"/>
</dbReference>
<comment type="cofactor">
    <cofactor evidence="1">
        <name>heme b</name>
        <dbReference type="ChEBI" id="CHEBI:60344"/>
    </cofactor>
</comment>
<dbReference type="InterPro" id="IPR052168">
    <property type="entry name" value="Cytochrome_b561_oxidase"/>
</dbReference>
<dbReference type="GO" id="GO:0020037">
    <property type="term" value="F:heme binding"/>
    <property type="evidence" value="ECO:0007669"/>
    <property type="project" value="TreeGrafter"/>
</dbReference>
<dbReference type="GO" id="GO:0046872">
    <property type="term" value="F:metal ion binding"/>
    <property type="evidence" value="ECO:0007669"/>
    <property type="project" value="UniProtKB-KW"/>
</dbReference>
<evidence type="ECO:0000256" key="7">
    <source>
        <dbReference type="ARBA" id="ARBA00022723"/>
    </source>
</evidence>
<protein>
    <submittedName>
        <fullName evidence="15">Cytochrome b</fullName>
    </submittedName>
</protein>
<evidence type="ECO:0000256" key="9">
    <source>
        <dbReference type="ARBA" id="ARBA00022989"/>
    </source>
</evidence>
<evidence type="ECO:0000256" key="1">
    <source>
        <dbReference type="ARBA" id="ARBA00001970"/>
    </source>
</evidence>
<evidence type="ECO:0000256" key="3">
    <source>
        <dbReference type="ARBA" id="ARBA00022448"/>
    </source>
</evidence>
<evidence type="ECO:0000256" key="6">
    <source>
        <dbReference type="ARBA" id="ARBA00022692"/>
    </source>
</evidence>
<keyword evidence="6 13" id="KW-0812">Transmembrane</keyword>
<reference evidence="15 16" key="1">
    <citation type="submission" date="2018-10" db="EMBL/GenBank/DDBJ databases">
        <title>Histidinibacterium lentulum gen. nov., sp. nov., a marine bacterium from the culture broth of Picochlorum sp. 122.</title>
        <authorList>
            <person name="Wang G."/>
        </authorList>
    </citation>
    <scope>NUCLEOTIDE SEQUENCE [LARGE SCALE GENOMIC DNA]</scope>
    <source>
        <strain evidence="15 16">B17</strain>
    </source>
</reference>
<keyword evidence="7" id="KW-0479">Metal-binding</keyword>
<accession>A0A3N2QSH6</accession>
<dbReference type="GO" id="GO:0009055">
    <property type="term" value="F:electron transfer activity"/>
    <property type="evidence" value="ECO:0007669"/>
    <property type="project" value="InterPro"/>
</dbReference>
<gene>
    <name evidence="15" type="ORF">EAT49_17665</name>
</gene>
<evidence type="ECO:0000256" key="13">
    <source>
        <dbReference type="SAM" id="Phobius"/>
    </source>
</evidence>
<feature type="transmembrane region" description="Helical" evidence="13">
    <location>
        <begin position="12"/>
        <end position="34"/>
    </location>
</feature>
<evidence type="ECO:0000256" key="5">
    <source>
        <dbReference type="ARBA" id="ARBA00022617"/>
    </source>
</evidence>
<sequence>MERSGTGYRRTARVLHWLVAIVVIATLPVGMLMLEESVPRETRDALFIFHKNVGVVILLLVLARLAYRAWRPPPPMPDHLPRWQVRIAGATHAGLYVLLLVMAVSGYVRVEAGNFPIELLDALGVPALVPVNETLETTAQAIHFWTRFLLVPLIVLHVGAALHHRFVLRDGVFARMWPPLGR</sequence>
<feature type="transmembrane region" description="Helical" evidence="13">
    <location>
        <begin position="46"/>
        <end position="67"/>
    </location>
</feature>
<keyword evidence="9 13" id="KW-1133">Transmembrane helix</keyword>
<dbReference type="InterPro" id="IPR011577">
    <property type="entry name" value="Cyt_b561_bac/Ni-Hgenase"/>
</dbReference>
<keyword evidence="4" id="KW-1003">Cell membrane</keyword>
<comment type="caution">
    <text evidence="15">The sequence shown here is derived from an EMBL/GenBank/DDBJ whole genome shotgun (WGS) entry which is preliminary data.</text>
</comment>
<dbReference type="SUPFAM" id="SSF81342">
    <property type="entry name" value="Transmembrane di-heme cytochromes"/>
    <property type="match status" value="1"/>
</dbReference>
<dbReference type="Pfam" id="PF01292">
    <property type="entry name" value="Ni_hydr_CYTB"/>
    <property type="match status" value="1"/>
</dbReference>
<evidence type="ECO:0000256" key="2">
    <source>
        <dbReference type="ARBA" id="ARBA00004651"/>
    </source>
</evidence>
<keyword evidence="10" id="KW-0408">Iron</keyword>
<comment type="subcellular location">
    <subcellularLocation>
        <location evidence="2">Cell membrane</location>
        <topology evidence="2">Multi-pass membrane protein</topology>
    </subcellularLocation>
</comment>
<dbReference type="InterPro" id="IPR016174">
    <property type="entry name" value="Di-haem_cyt_TM"/>
</dbReference>
<dbReference type="Proteomes" id="UP000268016">
    <property type="component" value="Unassembled WGS sequence"/>
</dbReference>